<feature type="transmembrane region" description="Helical" evidence="1">
    <location>
        <begin position="55"/>
        <end position="71"/>
    </location>
</feature>
<protein>
    <submittedName>
        <fullName evidence="3">Uncharacterized protein</fullName>
    </submittedName>
</protein>
<accession>A0AAN6TLA6</accession>
<reference evidence="3" key="2">
    <citation type="submission" date="2023-05" db="EMBL/GenBank/DDBJ databases">
        <authorList>
            <consortium name="Lawrence Berkeley National Laboratory"/>
            <person name="Steindorff A."/>
            <person name="Hensen N."/>
            <person name="Bonometti L."/>
            <person name="Westerberg I."/>
            <person name="Brannstrom I.O."/>
            <person name="Guillou S."/>
            <person name="Cros-Aarteil S."/>
            <person name="Calhoun S."/>
            <person name="Haridas S."/>
            <person name="Kuo A."/>
            <person name="Mondo S."/>
            <person name="Pangilinan J."/>
            <person name="Riley R."/>
            <person name="Labutti K."/>
            <person name="Andreopoulos B."/>
            <person name="Lipzen A."/>
            <person name="Chen C."/>
            <person name="Yanf M."/>
            <person name="Daum C."/>
            <person name="Ng V."/>
            <person name="Clum A."/>
            <person name="Ohm R."/>
            <person name="Martin F."/>
            <person name="Silar P."/>
            <person name="Natvig D."/>
            <person name="Lalanne C."/>
            <person name="Gautier V."/>
            <person name="Ament-Velasquez S.L."/>
            <person name="Kruys A."/>
            <person name="Hutchinson M.I."/>
            <person name="Powell A.J."/>
            <person name="Barry K."/>
            <person name="Miller A.N."/>
            <person name="Grigoriev I.V."/>
            <person name="Debuchy R."/>
            <person name="Gladieux P."/>
            <person name="Thoren M.H."/>
            <person name="Johannesson H."/>
        </authorList>
    </citation>
    <scope>NUCLEOTIDE SEQUENCE</scope>
    <source>
        <strain evidence="3">CBS 508.74</strain>
    </source>
</reference>
<feature type="chain" id="PRO_5042983220" evidence="2">
    <location>
        <begin position="24"/>
        <end position="303"/>
    </location>
</feature>
<evidence type="ECO:0000313" key="4">
    <source>
        <dbReference type="Proteomes" id="UP001302812"/>
    </source>
</evidence>
<keyword evidence="4" id="KW-1185">Reference proteome</keyword>
<feature type="signal peptide" evidence="2">
    <location>
        <begin position="1"/>
        <end position="23"/>
    </location>
</feature>
<feature type="transmembrane region" description="Helical" evidence="1">
    <location>
        <begin position="123"/>
        <end position="152"/>
    </location>
</feature>
<evidence type="ECO:0000256" key="2">
    <source>
        <dbReference type="SAM" id="SignalP"/>
    </source>
</evidence>
<dbReference type="EMBL" id="MU853333">
    <property type="protein sequence ID" value="KAK4116583.1"/>
    <property type="molecule type" value="Genomic_DNA"/>
</dbReference>
<name>A0AAN6TLA6_9PEZI</name>
<keyword evidence="1" id="KW-1133">Transmembrane helix</keyword>
<proteinExistence type="predicted"/>
<sequence length="303" mass="32988">MAAHLPPWVVLLALLLIIFPQIATPFINLLVNASVIHSIASVTIAIVRVFHRAPAILLAATIDLVIAIYSGNYQSMSFSLGCYIGWLLDAAWALVSGLKRAYWLLFSIILWTFDVSSDIIGEVLALCISFILLIVVCNLVKAICVDLLALVLEAVGRGGCRQVMNRILDSIDEAINALPGISVSSGSEGRRRLLECGIRLANWVFGLLMDAVEGHPANHVIIRLEHLVMAVMALGGALLEQGEALLEQGGALLDWLDDIPPERNEVDGRAANCWRTMFEDMVAEGLAQVFSLLDWLDGLPAER</sequence>
<evidence type="ECO:0000256" key="1">
    <source>
        <dbReference type="SAM" id="Phobius"/>
    </source>
</evidence>
<keyword evidence="2" id="KW-0732">Signal</keyword>
<dbReference type="AlphaFoldDB" id="A0AAN6TLA6"/>
<dbReference type="GeneID" id="89941473"/>
<feature type="transmembrane region" description="Helical" evidence="1">
    <location>
        <begin position="101"/>
        <end position="117"/>
    </location>
</feature>
<keyword evidence="1" id="KW-0812">Transmembrane</keyword>
<gene>
    <name evidence="3" type="ORF">N656DRAFT_794875</name>
</gene>
<dbReference type="RefSeq" id="XP_064674153.1">
    <property type="nucleotide sequence ID" value="XM_064817348.1"/>
</dbReference>
<comment type="caution">
    <text evidence="3">The sequence shown here is derived from an EMBL/GenBank/DDBJ whole genome shotgun (WGS) entry which is preliminary data.</text>
</comment>
<organism evidence="3 4">
    <name type="scientific">Canariomyces notabilis</name>
    <dbReference type="NCBI Taxonomy" id="2074819"/>
    <lineage>
        <taxon>Eukaryota</taxon>
        <taxon>Fungi</taxon>
        <taxon>Dikarya</taxon>
        <taxon>Ascomycota</taxon>
        <taxon>Pezizomycotina</taxon>
        <taxon>Sordariomycetes</taxon>
        <taxon>Sordariomycetidae</taxon>
        <taxon>Sordariales</taxon>
        <taxon>Chaetomiaceae</taxon>
        <taxon>Canariomyces</taxon>
    </lineage>
</organism>
<feature type="transmembrane region" description="Helical" evidence="1">
    <location>
        <begin position="77"/>
        <end position="94"/>
    </location>
</feature>
<reference evidence="3" key="1">
    <citation type="journal article" date="2023" name="Mol. Phylogenet. Evol.">
        <title>Genome-scale phylogeny and comparative genomics of the fungal order Sordariales.</title>
        <authorList>
            <person name="Hensen N."/>
            <person name="Bonometti L."/>
            <person name="Westerberg I."/>
            <person name="Brannstrom I.O."/>
            <person name="Guillou S."/>
            <person name="Cros-Aarteil S."/>
            <person name="Calhoun S."/>
            <person name="Haridas S."/>
            <person name="Kuo A."/>
            <person name="Mondo S."/>
            <person name="Pangilinan J."/>
            <person name="Riley R."/>
            <person name="LaButti K."/>
            <person name="Andreopoulos B."/>
            <person name="Lipzen A."/>
            <person name="Chen C."/>
            <person name="Yan M."/>
            <person name="Daum C."/>
            <person name="Ng V."/>
            <person name="Clum A."/>
            <person name="Steindorff A."/>
            <person name="Ohm R.A."/>
            <person name="Martin F."/>
            <person name="Silar P."/>
            <person name="Natvig D.O."/>
            <person name="Lalanne C."/>
            <person name="Gautier V."/>
            <person name="Ament-Velasquez S.L."/>
            <person name="Kruys A."/>
            <person name="Hutchinson M.I."/>
            <person name="Powell A.J."/>
            <person name="Barry K."/>
            <person name="Miller A.N."/>
            <person name="Grigoriev I.V."/>
            <person name="Debuchy R."/>
            <person name="Gladieux P."/>
            <person name="Hiltunen Thoren M."/>
            <person name="Johannesson H."/>
        </authorList>
    </citation>
    <scope>NUCLEOTIDE SEQUENCE</scope>
    <source>
        <strain evidence="3">CBS 508.74</strain>
    </source>
</reference>
<dbReference type="Proteomes" id="UP001302812">
    <property type="component" value="Unassembled WGS sequence"/>
</dbReference>
<keyword evidence="1" id="KW-0472">Membrane</keyword>
<evidence type="ECO:0000313" key="3">
    <source>
        <dbReference type="EMBL" id="KAK4116583.1"/>
    </source>
</evidence>